<dbReference type="Proteomes" id="UP000730481">
    <property type="component" value="Unassembled WGS sequence"/>
</dbReference>
<evidence type="ECO:0000313" key="3">
    <source>
        <dbReference type="Proteomes" id="UP000730481"/>
    </source>
</evidence>
<accession>A0A9P5AJ51</accession>
<name>A0A9P5AJ51_9HYPO</name>
<reference evidence="2" key="1">
    <citation type="journal article" date="2017" name="Mycologia">
        <title>Fusarium algeriense, sp. nov., a novel toxigenic crown rot pathogen of durum wheat from Algeria is nested in the Fusarium burgessii species complex.</title>
        <authorList>
            <person name="Laraba I."/>
            <person name="Keddad A."/>
            <person name="Boureghda H."/>
            <person name="Abdallah N."/>
            <person name="Vaughan M.M."/>
            <person name="Proctor R.H."/>
            <person name="Busman M."/>
            <person name="O'Donnell K."/>
        </authorList>
    </citation>
    <scope>NUCLEOTIDE SEQUENCE</scope>
    <source>
        <strain evidence="2">NRRL 25174</strain>
    </source>
</reference>
<dbReference type="EMBL" id="PVQB02000270">
    <property type="protein sequence ID" value="KAF4339677.1"/>
    <property type="molecule type" value="Genomic_DNA"/>
</dbReference>
<organism evidence="2 3">
    <name type="scientific">Fusarium beomiforme</name>
    <dbReference type="NCBI Taxonomy" id="44412"/>
    <lineage>
        <taxon>Eukaryota</taxon>
        <taxon>Fungi</taxon>
        <taxon>Dikarya</taxon>
        <taxon>Ascomycota</taxon>
        <taxon>Pezizomycotina</taxon>
        <taxon>Sordariomycetes</taxon>
        <taxon>Hypocreomycetidae</taxon>
        <taxon>Hypocreales</taxon>
        <taxon>Nectriaceae</taxon>
        <taxon>Fusarium</taxon>
        <taxon>Fusarium burgessii species complex</taxon>
    </lineage>
</organism>
<proteinExistence type="predicted"/>
<feature type="compositionally biased region" description="Basic and acidic residues" evidence="1">
    <location>
        <begin position="203"/>
        <end position="217"/>
    </location>
</feature>
<feature type="region of interest" description="Disordered" evidence="1">
    <location>
        <begin position="195"/>
        <end position="217"/>
    </location>
</feature>
<evidence type="ECO:0000313" key="2">
    <source>
        <dbReference type="EMBL" id="KAF4339677.1"/>
    </source>
</evidence>
<comment type="caution">
    <text evidence="2">The sequence shown here is derived from an EMBL/GenBank/DDBJ whole genome shotgun (WGS) entry which is preliminary data.</text>
</comment>
<protein>
    <submittedName>
        <fullName evidence="2">Uncharacterized protein</fullName>
    </submittedName>
</protein>
<dbReference type="OrthoDB" id="4994241at2759"/>
<dbReference type="AlphaFoldDB" id="A0A9P5AJ51"/>
<sequence>MTQGNFSEQMSEVSTSFIDLMSEANKRGTVAGWPETYKLESLRRDFNAWVREHGMKLDSGIYSSSSTIACSTIKLTLSTLNSQIQLLKKDFSDGPSVCTASGIQSNRMASVRSSTIISNEQHPFNYISIEQRKAIKGDDESSSSLNRWSRPEPFFRYSIIPIIYLINPRISIMGHLSEIEAIVDAYNDILSNYSEDGDGPSHIPEKKVLEDQKSDFK</sequence>
<reference evidence="2" key="2">
    <citation type="submission" date="2020-02" db="EMBL/GenBank/DDBJ databases">
        <title>Identification and distribution of gene clusters putatively required for synthesis of sphingolipid metabolism inhibitors in phylogenetically diverse species of the filamentous fungus Fusarium.</title>
        <authorList>
            <person name="Kim H.-S."/>
            <person name="Busman M."/>
            <person name="Brown D.W."/>
            <person name="Divon H."/>
            <person name="Uhlig S."/>
            <person name="Proctor R.H."/>
        </authorList>
    </citation>
    <scope>NUCLEOTIDE SEQUENCE</scope>
    <source>
        <strain evidence="2">NRRL 25174</strain>
    </source>
</reference>
<gene>
    <name evidence="2" type="ORF">FBEOM_6405</name>
</gene>
<keyword evidence="3" id="KW-1185">Reference proteome</keyword>
<evidence type="ECO:0000256" key="1">
    <source>
        <dbReference type="SAM" id="MobiDB-lite"/>
    </source>
</evidence>